<proteinExistence type="inferred from homology"/>
<keyword evidence="10" id="KW-1185">Reference proteome</keyword>
<gene>
    <name evidence="9" type="ORF">LR394_27195</name>
</gene>
<evidence type="ECO:0000256" key="3">
    <source>
        <dbReference type="ARBA" id="ARBA00022475"/>
    </source>
</evidence>
<sequence length="299" mass="32460">MSTAAVETAEAPRESRPIVTYKKGYDWGRIGNLVAIAAIVFWCLAPFYWMLVLAFRDNANTFDNTPWFTDVTMDNFRYAFDTEFNAFGRSLVNSLIISVSVTVLSMVIAVFAGYALSRLVFRGKSIVLAAILGASMFPGVAILTPLFQLFGDFGWLGTYHGLILPQVSFALPLAVYTLTSFFADMPWELEEAAKVDGCTPLQAFRKVIIPLAAPAMFTTAILVFLASWNEYLLSSVLSKGDTAVAPSTVAIVNFTAGPHIVPYTQTMAAGVIVTIPLVIVVLIFQRRIVSGLTAGGIKG</sequence>
<dbReference type="Pfam" id="PF00528">
    <property type="entry name" value="BPD_transp_1"/>
    <property type="match status" value="1"/>
</dbReference>
<evidence type="ECO:0000256" key="2">
    <source>
        <dbReference type="ARBA" id="ARBA00022448"/>
    </source>
</evidence>
<keyword evidence="3" id="KW-1003">Cell membrane</keyword>
<feature type="transmembrane region" description="Helical" evidence="7">
    <location>
        <begin position="207"/>
        <end position="228"/>
    </location>
</feature>
<dbReference type="InterPro" id="IPR035906">
    <property type="entry name" value="MetI-like_sf"/>
</dbReference>
<protein>
    <submittedName>
        <fullName evidence="9">Carbohydrate ABC transporter permease</fullName>
    </submittedName>
</protein>
<comment type="similarity">
    <text evidence="7">Belongs to the binding-protein-dependent transport system permease family.</text>
</comment>
<evidence type="ECO:0000256" key="6">
    <source>
        <dbReference type="ARBA" id="ARBA00023136"/>
    </source>
</evidence>
<dbReference type="SUPFAM" id="SSF161098">
    <property type="entry name" value="MetI-like"/>
    <property type="match status" value="1"/>
</dbReference>
<dbReference type="PANTHER" id="PTHR32243">
    <property type="entry name" value="MALTOSE TRANSPORT SYSTEM PERMEASE-RELATED"/>
    <property type="match status" value="1"/>
</dbReference>
<dbReference type="RefSeq" id="WP_231447268.1">
    <property type="nucleotide sequence ID" value="NZ_JAJOMB010000017.1"/>
</dbReference>
<keyword evidence="5 7" id="KW-1133">Transmembrane helix</keyword>
<evidence type="ECO:0000313" key="10">
    <source>
        <dbReference type="Proteomes" id="UP001138997"/>
    </source>
</evidence>
<evidence type="ECO:0000256" key="1">
    <source>
        <dbReference type="ARBA" id="ARBA00004651"/>
    </source>
</evidence>
<accession>A0A9X1NJ89</accession>
<feature type="transmembrane region" description="Helical" evidence="7">
    <location>
        <begin position="91"/>
        <end position="114"/>
    </location>
</feature>
<dbReference type="PROSITE" id="PS50928">
    <property type="entry name" value="ABC_TM1"/>
    <property type="match status" value="1"/>
</dbReference>
<feature type="transmembrane region" description="Helical" evidence="7">
    <location>
        <begin position="263"/>
        <end position="284"/>
    </location>
</feature>
<dbReference type="CDD" id="cd06261">
    <property type="entry name" value="TM_PBP2"/>
    <property type="match status" value="1"/>
</dbReference>
<feature type="transmembrane region" description="Helical" evidence="7">
    <location>
        <begin position="167"/>
        <end position="187"/>
    </location>
</feature>
<feature type="domain" description="ABC transmembrane type-1" evidence="8">
    <location>
        <begin position="91"/>
        <end position="284"/>
    </location>
</feature>
<comment type="caution">
    <text evidence="9">The sequence shown here is derived from an EMBL/GenBank/DDBJ whole genome shotgun (WGS) entry which is preliminary data.</text>
</comment>
<dbReference type="Proteomes" id="UP001138997">
    <property type="component" value="Unassembled WGS sequence"/>
</dbReference>
<organism evidence="9 10">
    <name type="scientific">Kineosporia babensis</name>
    <dbReference type="NCBI Taxonomy" id="499548"/>
    <lineage>
        <taxon>Bacteria</taxon>
        <taxon>Bacillati</taxon>
        <taxon>Actinomycetota</taxon>
        <taxon>Actinomycetes</taxon>
        <taxon>Kineosporiales</taxon>
        <taxon>Kineosporiaceae</taxon>
        <taxon>Kineosporia</taxon>
    </lineage>
</organism>
<dbReference type="Gene3D" id="1.10.3720.10">
    <property type="entry name" value="MetI-like"/>
    <property type="match status" value="1"/>
</dbReference>
<dbReference type="EMBL" id="JAJOMB010000017">
    <property type="protein sequence ID" value="MCD5314599.1"/>
    <property type="molecule type" value="Genomic_DNA"/>
</dbReference>
<evidence type="ECO:0000256" key="7">
    <source>
        <dbReference type="RuleBase" id="RU363032"/>
    </source>
</evidence>
<evidence type="ECO:0000256" key="4">
    <source>
        <dbReference type="ARBA" id="ARBA00022692"/>
    </source>
</evidence>
<dbReference type="InterPro" id="IPR000515">
    <property type="entry name" value="MetI-like"/>
</dbReference>
<evidence type="ECO:0000313" key="9">
    <source>
        <dbReference type="EMBL" id="MCD5314599.1"/>
    </source>
</evidence>
<name>A0A9X1NJ89_9ACTN</name>
<evidence type="ECO:0000256" key="5">
    <source>
        <dbReference type="ARBA" id="ARBA00022989"/>
    </source>
</evidence>
<keyword evidence="2 7" id="KW-0813">Transport</keyword>
<dbReference type="GO" id="GO:0005886">
    <property type="term" value="C:plasma membrane"/>
    <property type="evidence" value="ECO:0007669"/>
    <property type="project" value="UniProtKB-SubCell"/>
</dbReference>
<dbReference type="GO" id="GO:0055085">
    <property type="term" value="P:transmembrane transport"/>
    <property type="evidence" value="ECO:0007669"/>
    <property type="project" value="InterPro"/>
</dbReference>
<evidence type="ECO:0000259" key="8">
    <source>
        <dbReference type="PROSITE" id="PS50928"/>
    </source>
</evidence>
<reference evidence="9" key="1">
    <citation type="submission" date="2021-11" db="EMBL/GenBank/DDBJ databases">
        <title>Streptomyces corallinus and Kineosporia corallina sp. nov., two new coral-derived marine actinobacteria.</title>
        <authorList>
            <person name="Buangrab K."/>
            <person name="Sutthacheep M."/>
            <person name="Yeemin T."/>
            <person name="Harunari E."/>
            <person name="Igarashi Y."/>
            <person name="Sripreechasak P."/>
            <person name="Kanchanasin P."/>
            <person name="Tanasupawat S."/>
            <person name="Phongsopitanun W."/>
        </authorList>
    </citation>
    <scope>NUCLEOTIDE SEQUENCE</scope>
    <source>
        <strain evidence="9">JCM 31032</strain>
    </source>
</reference>
<feature type="transmembrane region" description="Helical" evidence="7">
    <location>
        <begin position="126"/>
        <end position="147"/>
    </location>
</feature>
<keyword evidence="6 7" id="KW-0472">Membrane</keyword>
<dbReference type="InterPro" id="IPR050901">
    <property type="entry name" value="BP-dep_ABC_trans_perm"/>
</dbReference>
<dbReference type="AlphaFoldDB" id="A0A9X1NJ89"/>
<comment type="subcellular location">
    <subcellularLocation>
        <location evidence="1 7">Cell membrane</location>
        <topology evidence="1 7">Multi-pass membrane protein</topology>
    </subcellularLocation>
</comment>
<dbReference type="PANTHER" id="PTHR32243:SF18">
    <property type="entry name" value="INNER MEMBRANE ABC TRANSPORTER PERMEASE PROTEIN YCJP"/>
    <property type="match status" value="1"/>
</dbReference>
<feature type="transmembrane region" description="Helical" evidence="7">
    <location>
        <begin position="30"/>
        <end position="51"/>
    </location>
</feature>
<keyword evidence="4 7" id="KW-0812">Transmembrane</keyword>